<evidence type="ECO:0000256" key="4">
    <source>
        <dbReference type="ARBA" id="ARBA00023002"/>
    </source>
</evidence>
<dbReference type="AlphaFoldDB" id="A0AAD6VQS4"/>
<dbReference type="Gene3D" id="3.50.50.60">
    <property type="entry name" value="FAD/NAD(P)-binding domain"/>
    <property type="match status" value="1"/>
</dbReference>
<dbReference type="InterPro" id="IPR002938">
    <property type="entry name" value="FAD-bd"/>
</dbReference>
<comment type="caution">
    <text evidence="7">The sequence shown here is derived from an EMBL/GenBank/DDBJ whole genome shotgun (WGS) entry which is preliminary data.</text>
</comment>
<sequence>MKIAVVGAGIGGVAAFLALRKHLADASPPVTIVLYESHDSITSTTSVIGGGLGLAPNGLRAISRISPDAAVYIEERGFPGEVFTCRNSKGKLLGRFRVGRKARYGFGELMLPRATVHDALIQELRPGDVAWGKKVRSVRENDASVELTLEDGAVETADLVIGADGVRSIVRESILGQQYTAKYEGLTGVGGFIPIAALSESFRASLRDDLVTMTFGSNGFFGYSPCSVDITDSKNAQAQLMWWSTYETTDPPPRDTPPTTILEQLIARHGHWVSPADTPEHPVFREIMALGCAAGAKVLILPGYVTPRLPRWSSLTGAGGGRVLLLGDAAHAMPPHAGQGVACAAEDAVAIALLLKHYRVSHRFGLEESLRHTAKAYEGVRMKRVGRILDMAKYRGDTKKTLSWWQEKMRDWAMWVFCKLPESINDGEFGYDVEVDIAKYVAKSGCEVKLK</sequence>
<gene>
    <name evidence="7" type="ORF">GGX14DRAFT_433710</name>
</gene>
<dbReference type="PANTHER" id="PTHR13789">
    <property type="entry name" value="MONOOXYGENASE"/>
    <property type="match status" value="1"/>
</dbReference>
<feature type="domain" description="FAD-binding" evidence="6">
    <location>
        <begin position="113"/>
        <end position="250"/>
    </location>
</feature>
<evidence type="ECO:0000256" key="1">
    <source>
        <dbReference type="ARBA" id="ARBA00007992"/>
    </source>
</evidence>
<keyword evidence="3" id="KW-0274">FAD</keyword>
<evidence type="ECO:0000256" key="5">
    <source>
        <dbReference type="ARBA" id="ARBA00023033"/>
    </source>
</evidence>
<evidence type="ECO:0000313" key="8">
    <source>
        <dbReference type="Proteomes" id="UP001219525"/>
    </source>
</evidence>
<evidence type="ECO:0000256" key="2">
    <source>
        <dbReference type="ARBA" id="ARBA00022630"/>
    </source>
</evidence>
<feature type="domain" description="FAD-binding" evidence="6">
    <location>
        <begin position="321"/>
        <end position="355"/>
    </location>
</feature>
<keyword evidence="2" id="KW-0285">Flavoprotein</keyword>
<comment type="similarity">
    <text evidence="1">Belongs to the paxM FAD-dependent monooxygenase family.</text>
</comment>
<evidence type="ECO:0000259" key="6">
    <source>
        <dbReference type="Pfam" id="PF01494"/>
    </source>
</evidence>
<organism evidence="7 8">
    <name type="scientific">Mycena pura</name>
    <dbReference type="NCBI Taxonomy" id="153505"/>
    <lineage>
        <taxon>Eukaryota</taxon>
        <taxon>Fungi</taxon>
        <taxon>Dikarya</taxon>
        <taxon>Basidiomycota</taxon>
        <taxon>Agaricomycotina</taxon>
        <taxon>Agaricomycetes</taxon>
        <taxon>Agaricomycetidae</taxon>
        <taxon>Agaricales</taxon>
        <taxon>Marasmiineae</taxon>
        <taxon>Mycenaceae</taxon>
        <taxon>Mycena</taxon>
    </lineage>
</organism>
<dbReference type="SUPFAM" id="SSF51905">
    <property type="entry name" value="FAD/NAD(P)-binding domain"/>
    <property type="match status" value="1"/>
</dbReference>
<dbReference type="InterPro" id="IPR050493">
    <property type="entry name" value="FAD-dep_Monooxygenase_BioMet"/>
</dbReference>
<dbReference type="GO" id="GO:0071949">
    <property type="term" value="F:FAD binding"/>
    <property type="evidence" value="ECO:0007669"/>
    <property type="project" value="InterPro"/>
</dbReference>
<reference evidence="7" key="1">
    <citation type="submission" date="2023-03" db="EMBL/GenBank/DDBJ databases">
        <title>Massive genome expansion in bonnet fungi (Mycena s.s.) driven by repeated elements and novel gene families across ecological guilds.</title>
        <authorList>
            <consortium name="Lawrence Berkeley National Laboratory"/>
            <person name="Harder C.B."/>
            <person name="Miyauchi S."/>
            <person name="Viragh M."/>
            <person name="Kuo A."/>
            <person name="Thoen E."/>
            <person name="Andreopoulos B."/>
            <person name="Lu D."/>
            <person name="Skrede I."/>
            <person name="Drula E."/>
            <person name="Henrissat B."/>
            <person name="Morin E."/>
            <person name="Kohler A."/>
            <person name="Barry K."/>
            <person name="LaButti K."/>
            <person name="Morin E."/>
            <person name="Salamov A."/>
            <person name="Lipzen A."/>
            <person name="Mereny Z."/>
            <person name="Hegedus B."/>
            <person name="Baldrian P."/>
            <person name="Stursova M."/>
            <person name="Weitz H."/>
            <person name="Taylor A."/>
            <person name="Grigoriev I.V."/>
            <person name="Nagy L.G."/>
            <person name="Martin F."/>
            <person name="Kauserud H."/>
        </authorList>
    </citation>
    <scope>NUCLEOTIDE SEQUENCE</scope>
    <source>
        <strain evidence="7">9144</strain>
    </source>
</reference>
<protein>
    <recommendedName>
        <fullName evidence="6">FAD-binding domain-containing protein</fullName>
    </recommendedName>
</protein>
<dbReference type="PANTHER" id="PTHR13789:SF309">
    <property type="entry name" value="PUTATIVE (AFU_ORTHOLOGUE AFUA_6G14510)-RELATED"/>
    <property type="match status" value="1"/>
</dbReference>
<keyword evidence="8" id="KW-1185">Reference proteome</keyword>
<dbReference type="Proteomes" id="UP001219525">
    <property type="component" value="Unassembled WGS sequence"/>
</dbReference>
<dbReference type="PRINTS" id="PR00420">
    <property type="entry name" value="RNGMNOXGNASE"/>
</dbReference>
<proteinExistence type="inferred from homology"/>
<keyword evidence="5" id="KW-0503">Monooxygenase</keyword>
<dbReference type="InterPro" id="IPR036188">
    <property type="entry name" value="FAD/NAD-bd_sf"/>
</dbReference>
<dbReference type="Pfam" id="PF01494">
    <property type="entry name" value="FAD_binding_3"/>
    <property type="match status" value="2"/>
</dbReference>
<dbReference type="GO" id="GO:0004497">
    <property type="term" value="F:monooxygenase activity"/>
    <property type="evidence" value="ECO:0007669"/>
    <property type="project" value="UniProtKB-KW"/>
</dbReference>
<evidence type="ECO:0000256" key="3">
    <source>
        <dbReference type="ARBA" id="ARBA00022827"/>
    </source>
</evidence>
<accession>A0AAD6VQS4</accession>
<name>A0AAD6VQS4_9AGAR</name>
<evidence type="ECO:0000313" key="7">
    <source>
        <dbReference type="EMBL" id="KAJ7220186.1"/>
    </source>
</evidence>
<keyword evidence="4" id="KW-0560">Oxidoreductase</keyword>
<dbReference type="EMBL" id="JARJCW010000010">
    <property type="protein sequence ID" value="KAJ7220186.1"/>
    <property type="molecule type" value="Genomic_DNA"/>
</dbReference>